<dbReference type="Pfam" id="PF00440">
    <property type="entry name" value="TetR_N"/>
    <property type="match status" value="1"/>
</dbReference>
<evidence type="ECO:0000313" key="7">
    <source>
        <dbReference type="Proteomes" id="UP001410394"/>
    </source>
</evidence>
<dbReference type="PROSITE" id="PS50977">
    <property type="entry name" value="HTH_TETR_2"/>
    <property type="match status" value="1"/>
</dbReference>
<dbReference type="SUPFAM" id="SSF46689">
    <property type="entry name" value="Homeodomain-like"/>
    <property type="match status" value="1"/>
</dbReference>
<feature type="domain" description="HTH tetR-type" evidence="5">
    <location>
        <begin position="13"/>
        <end position="73"/>
    </location>
</feature>
<dbReference type="EMBL" id="JBDIVE010000010">
    <property type="protein sequence ID" value="MEN3070165.1"/>
    <property type="molecule type" value="Genomic_DNA"/>
</dbReference>
<evidence type="ECO:0000256" key="4">
    <source>
        <dbReference type="PROSITE-ProRule" id="PRU00335"/>
    </source>
</evidence>
<dbReference type="PANTHER" id="PTHR30055">
    <property type="entry name" value="HTH-TYPE TRANSCRIPTIONAL REGULATOR RUTR"/>
    <property type="match status" value="1"/>
</dbReference>
<sequence length="211" mass="23536">MSAALTSRQRRKEARPAEFLAAALDVFVERGFSAARLEEIAERVGVSKGTLYLYYDSKESLFKAVVETSIVPTLAEGEALFAAAQDDPAALLRQLLRVWWERVGNTPLAGIAKLMLAEAGNFPELAAYYRDNVIQRGMRLLTSTLQLGMERGVFRRHDPDLLCKVVIAPLWMASLWQCSFDLSGKGETDYAHYIEVHLDVLMGGLLQKVDE</sequence>
<evidence type="ECO:0000256" key="2">
    <source>
        <dbReference type="ARBA" id="ARBA00023125"/>
    </source>
</evidence>
<dbReference type="InterPro" id="IPR011075">
    <property type="entry name" value="TetR_C"/>
</dbReference>
<dbReference type="SUPFAM" id="SSF48498">
    <property type="entry name" value="Tetracyclin repressor-like, C-terminal domain"/>
    <property type="match status" value="1"/>
</dbReference>
<protein>
    <submittedName>
        <fullName evidence="6">TetR/AcrR family transcriptional regulator</fullName>
    </submittedName>
</protein>
<keyword evidence="7" id="KW-1185">Reference proteome</keyword>
<dbReference type="InterPro" id="IPR050109">
    <property type="entry name" value="HTH-type_TetR-like_transc_reg"/>
</dbReference>
<keyword evidence="1" id="KW-0805">Transcription regulation</keyword>
<gene>
    <name evidence="6" type="ORF">ABDB84_16900</name>
</gene>
<dbReference type="InterPro" id="IPR009057">
    <property type="entry name" value="Homeodomain-like_sf"/>
</dbReference>
<dbReference type="Gene3D" id="1.10.357.10">
    <property type="entry name" value="Tetracycline Repressor, domain 2"/>
    <property type="match status" value="1"/>
</dbReference>
<organism evidence="6 7">
    <name type="scientific">Uliginosibacterium sediminicola</name>
    <dbReference type="NCBI Taxonomy" id="2024550"/>
    <lineage>
        <taxon>Bacteria</taxon>
        <taxon>Pseudomonadati</taxon>
        <taxon>Pseudomonadota</taxon>
        <taxon>Betaproteobacteria</taxon>
        <taxon>Rhodocyclales</taxon>
        <taxon>Zoogloeaceae</taxon>
        <taxon>Uliginosibacterium</taxon>
    </lineage>
</organism>
<dbReference type="Proteomes" id="UP001410394">
    <property type="component" value="Unassembled WGS sequence"/>
</dbReference>
<name>A0ABU9Z2H7_9RHOO</name>
<dbReference type="PRINTS" id="PR00455">
    <property type="entry name" value="HTHTETR"/>
</dbReference>
<dbReference type="Pfam" id="PF16859">
    <property type="entry name" value="TetR_C_11"/>
    <property type="match status" value="1"/>
</dbReference>
<comment type="caution">
    <text evidence="6">The sequence shown here is derived from an EMBL/GenBank/DDBJ whole genome shotgun (WGS) entry which is preliminary data.</text>
</comment>
<evidence type="ECO:0000313" key="6">
    <source>
        <dbReference type="EMBL" id="MEN3070165.1"/>
    </source>
</evidence>
<dbReference type="RefSeq" id="WP_345920940.1">
    <property type="nucleotide sequence ID" value="NZ_JBDIVE010000010.1"/>
</dbReference>
<dbReference type="InterPro" id="IPR001647">
    <property type="entry name" value="HTH_TetR"/>
</dbReference>
<dbReference type="PANTHER" id="PTHR30055:SF234">
    <property type="entry name" value="HTH-TYPE TRANSCRIPTIONAL REGULATOR BETI"/>
    <property type="match status" value="1"/>
</dbReference>
<accession>A0ABU9Z2H7</accession>
<feature type="DNA-binding region" description="H-T-H motif" evidence="4">
    <location>
        <begin position="36"/>
        <end position="55"/>
    </location>
</feature>
<evidence type="ECO:0000256" key="1">
    <source>
        <dbReference type="ARBA" id="ARBA00023015"/>
    </source>
</evidence>
<keyword evidence="3" id="KW-0804">Transcription</keyword>
<evidence type="ECO:0000259" key="5">
    <source>
        <dbReference type="PROSITE" id="PS50977"/>
    </source>
</evidence>
<evidence type="ECO:0000256" key="3">
    <source>
        <dbReference type="ARBA" id="ARBA00023163"/>
    </source>
</evidence>
<reference evidence="6 7" key="1">
    <citation type="journal article" date="2018" name="Int. J. Syst. Evol. Microbiol.">
        <title>Uliginosibacterium sediminicola sp. nov., isolated from freshwater sediment.</title>
        <authorList>
            <person name="Hwang W.M."/>
            <person name="Kim S.M."/>
            <person name="Kang K."/>
            <person name="Ahn T.Y."/>
        </authorList>
    </citation>
    <scope>NUCLEOTIDE SEQUENCE [LARGE SCALE GENOMIC DNA]</scope>
    <source>
        <strain evidence="6 7">M1-21</strain>
    </source>
</reference>
<dbReference type="InterPro" id="IPR036271">
    <property type="entry name" value="Tet_transcr_reg_TetR-rel_C_sf"/>
</dbReference>
<keyword evidence="2 4" id="KW-0238">DNA-binding</keyword>
<proteinExistence type="predicted"/>